<evidence type="ECO:0000313" key="3">
    <source>
        <dbReference type="Proteomes" id="UP001519460"/>
    </source>
</evidence>
<protein>
    <submittedName>
        <fullName evidence="2">Uncharacterized protein</fullName>
    </submittedName>
</protein>
<feature type="non-terminal residue" evidence="2">
    <location>
        <position position="1"/>
    </location>
</feature>
<evidence type="ECO:0000256" key="1">
    <source>
        <dbReference type="SAM" id="SignalP"/>
    </source>
</evidence>
<proteinExistence type="predicted"/>
<feature type="signal peptide" evidence="1">
    <location>
        <begin position="1"/>
        <end position="21"/>
    </location>
</feature>
<dbReference type="EMBL" id="JACVVK020000097">
    <property type="protein sequence ID" value="KAK7492983.1"/>
    <property type="molecule type" value="Genomic_DNA"/>
</dbReference>
<reference evidence="2 3" key="1">
    <citation type="journal article" date="2023" name="Sci. Data">
        <title>Genome assembly of the Korean intertidal mud-creeper Batillaria attramentaria.</title>
        <authorList>
            <person name="Patra A.K."/>
            <person name="Ho P.T."/>
            <person name="Jun S."/>
            <person name="Lee S.J."/>
            <person name="Kim Y."/>
            <person name="Won Y.J."/>
        </authorList>
    </citation>
    <scope>NUCLEOTIDE SEQUENCE [LARGE SCALE GENOMIC DNA]</scope>
    <source>
        <strain evidence="2">Wonlab-2016</strain>
    </source>
</reference>
<keyword evidence="1" id="KW-0732">Signal</keyword>
<organism evidence="2 3">
    <name type="scientific">Batillaria attramentaria</name>
    <dbReference type="NCBI Taxonomy" id="370345"/>
    <lineage>
        <taxon>Eukaryota</taxon>
        <taxon>Metazoa</taxon>
        <taxon>Spiralia</taxon>
        <taxon>Lophotrochozoa</taxon>
        <taxon>Mollusca</taxon>
        <taxon>Gastropoda</taxon>
        <taxon>Caenogastropoda</taxon>
        <taxon>Sorbeoconcha</taxon>
        <taxon>Cerithioidea</taxon>
        <taxon>Batillariidae</taxon>
        <taxon>Batillaria</taxon>
    </lineage>
</organism>
<feature type="chain" id="PRO_5044766023" evidence="1">
    <location>
        <begin position="22"/>
        <end position="280"/>
    </location>
</feature>
<accession>A0ABD0L0E2</accession>
<sequence length="280" mass="31036">SDRSSADTMKTVFVLIALALANTCQVLNGNKLVPNGGKAAKLDMPCKYVAVKQQCGGYFVKVTPGSIYVAPRFFTSTVWVEVRDAQGNSWEGRTATKIAAKYINDAGTARKAFVKVKGNLATDSVLTFSKTDNDITATATDGSFSVTFGPYDPTGSRHRNVDFTFTCNADDTPPAFPEQICGGEDKRDVQYMAEELGFKPGKKFKPHMRDQTYYYAIFTDVETDQTPNPQCREVAETMVNVCPDDAKRKEAIEKCYMILYSKPHRECATKYSCDIMDVFN</sequence>
<feature type="non-terminal residue" evidence="2">
    <location>
        <position position="280"/>
    </location>
</feature>
<dbReference type="AlphaFoldDB" id="A0ABD0L0E2"/>
<keyword evidence="3" id="KW-1185">Reference proteome</keyword>
<name>A0ABD0L0E2_9CAEN</name>
<dbReference type="Proteomes" id="UP001519460">
    <property type="component" value="Unassembled WGS sequence"/>
</dbReference>
<gene>
    <name evidence="2" type="ORF">BaRGS_00015713</name>
</gene>
<comment type="caution">
    <text evidence="2">The sequence shown here is derived from an EMBL/GenBank/DDBJ whole genome shotgun (WGS) entry which is preliminary data.</text>
</comment>
<evidence type="ECO:0000313" key="2">
    <source>
        <dbReference type="EMBL" id="KAK7492983.1"/>
    </source>
</evidence>